<organism evidence="1">
    <name type="scientific">Magallana gigas</name>
    <name type="common">Pacific oyster</name>
    <name type="synonym">Crassostrea gigas</name>
    <dbReference type="NCBI Taxonomy" id="29159"/>
    <lineage>
        <taxon>Eukaryota</taxon>
        <taxon>Metazoa</taxon>
        <taxon>Spiralia</taxon>
        <taxon>Lophotrochozoa</taxon>
        <taxon>Mollusca</taxon>
        <taxon>Bivalvia</taxon>
        <taxon>Autobranchia</taxon>
        <taxon>Pteriomorphia</taxon>
        <taxon>Ostreida</taxon>
        <taxon>Ostreoidea</taxon>
        <taxon>Ostreidae</taxon>
        <taxon>Magallana</taxon>
    </lineage>
</organism>
<sequence>MGVLDEEIASFDNSDRLRLKQTIQEIEEKLYARYSNIIGIEIGNDKRFDSPMQEGLGVVLYCLDKTLIPFGEKPLPTYIAEWPCEVLEDLFMLGKCPNTCSNYPDPGCSIGIPYDKFFGSCGFLYESKSKDNKYKSGFFTASHVAIKDFHKLYLATKPLSSHRLGTKDHFIVHPSYLENSNSNNKVGQVVESFCGNYGDPPIGIDVAVVKDVPPRTKGNDLQWQLPLT</sequence>
<gene>
    <name evidence="1" type="ORF">CGI_10001570</name>
</gene>
<dbReference type="InParanoid" id="K1PUT1"/>
<reference evidence="1" key="1">
    <citation type="journal article" date="2012" name="Nature">
        <title>The oyster genome reveals stress adaptation and complexity of shell formation.</title>
        <authorList>
            <person name="Zhang G."/>
            <person name="Fang X."/>
            <person name="Guo X."/>
            <person name="Li L."/>
            <person name="Luo R."/>
            <person name="Xu F."/>
            <person name="Yang P."/>
            <person name="Zhang L."/>
            <person name="Wang X."/>
            <person name="Qi H."/>
            <person name="Xiong Z."/>
            <person name="Que H."/>
            <person name="Xie Y."/>
            <person name="Holland P.W."/>
            <person name="Paps J."/>
            <person name="Zhu Y."/>
            <person name="Wu F."/>
            <person name="Chen Y."/>
            <person name="Wang J."/>
            <person name="Peng C."/>
            <person name="Meng J."/>
            <person name="Yang L."/>
            <person name="Liu J."/>
            <person name="Wen B."/>
            <person name="Zhang N."/>
            <person name="Huang Z."/>
            <person name="Zhu Q."/>
            <person name="Feng Y."/>
            <person name="Mount A."/>
            <person name="Hedgecock D."/>
            <person name="Xu Z."/>
            <person name="Liu Y."/>
            <person name="Domazet-Loso T."/>
            <person name="Du Y."/>
            <person name="Sun X."/>
            <person name="Zhang S."/>
            <person name="Liu B."/>
            <person name="Cheng P."/>
            <person name="Jiang X."/>
            <person name="Li J."/>
            <person name="Fan D."/>
            <person name="Wang W."/>
            <person name="Fu W."/>
            <person name="Wang T."/>
            <person name="Wang B."/>
            <person name="Zhang J."/>
            <person name="Peng Z."/>
            <person name="Li Y."/>
            <person name="Li N."/>
            <person name="Wang J."/>
            <person name="Chen M."/>
            <person name="He Y."/>
            <person name="Tan F."/>
            <person name="Song X."/>
            <person name="Zheng Q."/>
            <person name="Huang R."/>
            <person name="Yang H."/>
            <person name="Du X."/>
            <person name="Chen L."/>
            <person name="Yang M."/>
            <person name="Gaffney P.M."/>
            <person name="Wang S."/>
            <person name="Luo L."/>
            <person name="She Z."/>
            <person name="Ming Y."/>
            <person name="Huang W."/>
            <person name="Zhang S."/>
            <person name="Huang B."/>
            <person name="Zhang Y."/>
            <person name="Qu T."/>
            <person name="Ni P."/>
            <person name="Miao G."/>
            <person name="Wang J."/>
            <person name="Wang Q."/>
            <person name="Steinberg C.E."/>
            <person name="Wang H."/>
            <person name="Li N."/>
            <person name="Qian L."/>
            <person name="Zhang G."/>
            <person name="Li Y."/>
            <person name="Yang H."/>
            <person name="Liu X."/>
            <person name="Wang J."/>
            <person name="Yin Y."/>
            <person name="Wang J."/>
        </authorList>
    </citation>
    <scope>NUCLEOTIDE SEQUENCE [LARGE SCALE GENOMIC DNA]</scope>
    <source>
        <strain evidence="1">05x7-T-G4-1.051#20</strain>
    </source>
</reference>
<accession>K1PUT1</accession>
<protein>
    <submittedName>
        <fullName evidence="1">Uncharacterized protein</fullName>
    </submittedName>
</protein>
<dbReference type="AlphaFoldDB" id="K1PUT1"/>
<name>K1PUT1_MAGGI</name>
<dbReference type="EMBL" id="JH818954">
    <property type="protein sequence ID" value="EKC22739.1"/>
    <property type="molecule type" value="Genomic_DNA"/>
</dbReference>
<proteinExistence type="predicted"/>
<dbReference type="HOGENOM" id="CLU_1215806_0_0_1"/>
<evidence type="ECO:0000313" key="1">
    <source>
        <dbReference type="EMBL" id="EKC22739.1"/>
    </source>
</evidence>